<dbReference type="Gene3D" id="3.40.630.10">
    <property type="entry name" value="Zn peptidases"/>
    <property type="match status" value="1"/>
</dbReference>
<dbReference type="Pfam" id="PF01546">
    <property type="entry name" value="Peptidase_M20"/>
    <property type="match status" value="1"/>
</dbReference>
<dbReference type="PANTHER" id="PTHR43808:SF27">
    <property type="entry name" value="PROTEIN ROCB"/>
    <property type="match status" value="1"/>
</dbReference>
<dbReference type="InterPro" id="IPR012166">
    <property type="entry name" value="Uncharacterised_RocB"/>
</dbReference>
<organism evidence="1 2">
    <name type="scientific">Halalkalibacter okhensis</name>
    <dbReference type="NCBI Taxonomy" id="333138"/>
    <lineage>
        <taxon>Bacteria</taxon>
        <taxon>Bacillati</taxon>
        <taxon>Bacillota</taxon>
        <taxon>Bacilli</taxon>
        <taxon>Bacillales</taxon>
        <taxon>Bacillaceae</taxon>
        <taxon>Halalkalibacter</taxon>
    </lineage>
</organism>
<dbReference type="InterPro" id="IPR050072">
    <property type="entry name" value="Peptidase_M20A"/>
</dbReference>
<name>A0A0B0IAD2_9BACI</name>
<dbReference type="PIRSF" id="PIRSF010386">
    <property type="entry name" value="RocB"/>
    <property type="match status" value="1"/>
</dbReference>
<keyword evidence="2" id="KW-1185">Reference proteome</keyword>
<dbReference type="STRING" id="333138.LQ50_14705"/>
<evidence type="ECO:0000313" key="2">
    <source>
        <dbReference type="Proteomes" id="UP000030832"/>
    </source>
</evidence>
<evidence type="ECO:0000313" key="1">
    <source>
        <dbReference type="EMBL" id="KHF39508.1"/>
    </source>
</evidence>
<reference evidence="1 2" key="1">
    <citation type="submission" date="2014-09" db="EMBL/GenBank/DDBJ databases">
        <title>Genome sequencing and annotation of Bacillus Okhensis strain Kh10-101T.</title>
        <authorList>
            <person name="Prakash J.S."/>
        </authorList>
    </citation>
    <scope>NUCLEOTIDE SEQUENCE [LARGE SCALE GENOMIC DNA]</scope>
    <source>
        <strain evidence="2">Kh10-101T</strain>
    </source>
</reference>
<dbReference type="eggNOG" id="COG4187">
    <property type="taxonomic scope" value="Bacteria"/>
</dbReference>
<dbReference type="GO" id="GO:0016787">
    <property type="term" value="F:hydrolase activity"/>
    <property type="evidence" value="ECO:0007669"/>
    <property type="project" value="InterPro"/>
</dbReference>
<dbReference type="Proteomes" id="UP000030832">
    <property type="component" value="Unassembled WGS sequence"/>
</dbReference>
<comment type="caution">
    <text evidence="1">The sequence shown here is derived from an EMBL/GenBank/DDBJ whole genome shotgun (WGS) entry which is preliminary data.</text>
</comment>
<dbReference type="PANTHER" id="PTHR43808">
    <property type="entry name" value="ACETYLORNITHINE DEACETYLASE"/>
    <property type="match status" value="1"/>
</dbReference>
<protein>
    <submittedName>
        <fullName evidence="1">Peptidase M20</fullName>
    </submittedName>
</protein>
<dbReference type="OrthoDB" id="9815360at2"/>
<gene>
    <name evidence="1" type="ORF">LQ50_14705</name>
</gene>
<proteinExistence type="predicted"/>
<dbReference type="EMBL" id="JRJU01000018">
    <property type="protein sequence ID" value="KHF39508.1"/>
    <property type="molecule type" value="Genomic_DNA"/>
</dbReference>
<dbReference type="AlphaFoldDB" id="A0A0B0IAD2"/>
<accession>A0A0B0IAD2</accession>
<dbReference type="SUPFAM" id="SSF53187">
    <property type="entry name" value="Zn-dependent exopeptidases"/>
    <property type="match status" value="1"/>
</dbReference>
<sequence length="556" mass="64334">MALYEEIKDLDNPEKIEKITTTLVGLKSINGTKGEVDIANFIKAFLYHIPYFSNHPEYVWEQKLENDELGRKNIFALIMGPSDKTVIYHSHSDTVGIEDFGAQKENAFNPEKIKAFFSTYEENVEIQQAALSGDWMFGRGSVDMKSGIAVHLTNILHFSKHLEELTGNVLLMINPVEENEHTGVICSISELNRLKKEKELDYVMAINNDFCTPLYDGDPNRYIHTGAVGKLLPCFFIYGREAHVGETLTGVDPTHISAEINRRINNNMELAENIKDELVLPPSCLFQRDNKDFYNVQTALTSYLYFNYFIYEDNPKSVMEKLLNIAKESCIEVESKLFEQYSEFLNITGLPSSKISWKTEVDSYSELINELSQKGIDTESISRKVVDQNSNLEPRMLCFKIIEELLKQDPEKKPRVIVFFAPPYCPHNYLNIKNEKERKKYEVIDRVLKETEIETGEKFSMKKFFPYLSDSSYLSLHDTDEEINSLVKNFPEWDKIYPVPVNGIRQLNIPSINMGVYGKDAHQWSERVYKPYTFHILPKLIRQVTKEMLNEEDHNE</sequence>
<dbReference type="InterPro" id="IPR002933">
    <property type="entry name" value="Peptidase_M20"/>
</dbReference>
<dbReference type="RefSeq" id="WP_034630479.1">
    <property type="nucleotide sequence ID" value="NZ_JRJU01000018.1"/>
</dbReference>